<proteinExistence type="predicted"/>
<feature type="signal peptide" evidence="1">
    <location>
        <begin position="1"/>
        <end position="17"/>
    </location>
</feature>
<evidence type="ECO:0000313" key="2">
    <source>
        <dbReference type="EMBL" id="KAG6683582.1"/>
    </source>
</evidence>
<dbReference type="AlphaFoldDB" id="A0A922DFR5"/>
<keyword evidence="1" id="KW-0732">Signal</keyword>
<comment type="caution">
    <text evidence="2">The sequence shown here is derived from an EMBL/GenBank/DDBJ whole genome shotgun (WGS) entry which is preliminary data.</text>
</comment>
<accession>A0A922DFR5</accession>
<evidence type="ECO:0000313" key="3">
    <source>
        <dbReference type="Proteomes" id="UP000811246"/>
    </source>
</evidence>
<name>A0A922DFR5_CARIL</name>
<protein>
    <submittedName>
        <fullName evidence="2">Uncharacterized protein</fullName>
    </submittedName>
</protein>
<gene>
    <name evidence="2" type="ORF">I3842_12G021500</name>
</gene>
<dbReference type="Proteomes" id="UP000811246">
    <property type="component" value="Chromosome 12"/>
</dbReference>
<dbReference type="EMBL" id="CM031836">
    <property type="protein sequence ID" value="KAG6683582.1"/>
    <property type="molecule type" value="Genomic_DNA"/>
</dbReference>
<sequence length="65" mass="7563">MRHSFFCISSIFYVVTSLKDSIVLCSVLPMVRFSFPMACNFFLLKYICYDFGSLGHHLSIYFCIC</sequence>
<evidence type="ECO:0000256" key="1">
    <source>
        <dbReference type="SAM" id="SignalP"/>
    </source>
</evidence>
<reference evidence="2" key="1">
    <citation type="submission" date="2021-01" db="EMBL/GenBank/DDBJ databases">
        <authorList>
            <person name="Lovell J.T."/>
            <person name="Bentley N."/>
            <person name="Bhattarai G."/>
            <person name="Jenkins J.W."/>
            <person name="Sreedasyam A."/>
            <person name="Alarcon Y."/>
            <person name="Bock C."/>
            <person name="Boston L."/>
            <person name="Carlson J."/>
            <person name="Cervantes K."/>
            <person name="Clermont K."/>
            <person name="Krom N."/>
            <person name="Kubenka K."/>
            <person name="Mamidi S."/>
            <person name="Mattison C."/>
            <person name="Monteros M."/>
            <person name="Pisani C."/>
            <person name="Plott C."/>
            <person name="Rajasekar S."/>
            <person name="Rhein H.S."/>
            <person name="Rohla C."/>
            <person name="Song M."/>
            <person name="Hilaire R.S."/>
            <person name="Shu S."/>
            <person name="Wells L."/>
            <person name="Wang X."/>
            <person name="Webber J."/>
            <person name="Heerema R.J."/>
            <person name="Klein P."/>
            <person name="Conner P."/>
            <person name="Grauke L."/>
            <person name="Grimwood J."/>
            <person name="Schmutz J."/>
            <person name="Randall J.J."/>
        </authorList>
    </citation>
    <scope>NUCLEOTIDE SEQUENCE</scope>
    <source>
        <tissue evidence="2">Leaf</tissue>
    </source>
</reference>
<organism evidence="2 3">
    <name type="scientific">Carya illinoinensis</name>
    <name type="common">Pecan</name>
    <dbReference type="NCBI Taxonomy" id="32201"/>
    <lineage>
        <taxon>Eukaryota</taxon>
        <taxon>Viridiplantae</taxon>
        <taxon>Streptophyta</taxon>
        <taxon>Embryophyta</taxon>
        <taxon>Tracheophyta</taxon>
        <taxon>Spermatophyta</taxon>
        <taxon>Magnoliopsida</taxon>
        <taxon>eudicotyledons</taxon>
        <taxon>Gunneridae</taxon>
        <taxon>Pentapetalae</taxon>
        <taxon>rosids</taxon>
        <taxon>fabids</taxon>
        <taxon>Fagales</taxon>
        <taxon>Juglandaceae</taxon>
        <taxon>Carya</taxon>
    </lineage>
</organism>
<feature type="chain" id="PRO_5038082584" evidence="1">
    <location>
        <begin position="18"/>
        <end position="65"/>
    </location>
</feature>